<name>A0A364K7V6_9BACL</name>
<dbReference type="PANTHER" id="PTHR43022">
    <property type="entry name" value="PROTEIN SMF"/>
    <property type="match status" value="1"/>
</dbReference>
<keyword evidence="4" id="KW-1185">Reference proteome</keyword>
<feature type="domain" description="Smf/DprA SLOG" evidence="2">
    <location>
        <begin position="88"/>
        <end position="294"/>
    </location>
</feature>
<evidence type="ECO:0000256" key="1">
    <source>
        <dbReference type="ARBA" id="ARBA00006525"/>
    </source>
</evidence>
<dbReference type="AlphaFoldDB" id="A0A364K7V6"/>
<dbReference type="Pfam" id="PF02481">
    <property type="entry name" value="DNA_processg_A"/>
    <property type="match status" value="1"/>
</dbReference>
<dbReference type="NCBIfam" id="TIGR00732">
    <property type="entry name" value="dprA"/>
    <property type="match status" value="1"/>
</dbReference>
<proteinExistence type="inferred from homology"/>
<gene>
    <name evidence="3" type="primary">dprA</name>
    <name evidence="3" type="ORF">DL897_04770</name>
</gene>
<dbReference type="EMBL" id="QJKK01000002">
    <property type="protein sequence ID" value="RAL26312.1"/>
    <property type="molecule type" value="Genomic_DNA"/>
</dbReference>
<comment type="similarity">
    <text evidence="1">Belongs to the DprA/Smf family.</text>
</comment>
<reference evidence="3 4" key="2">
    <citation type="submission" date="2018-06" db="EMBL/GenBank/DDBJ databases">
        <authorList>
            <person name="Zhirakovskaya E."/>
        </authorList>
    </citation>
    <scope>NUCLEOTIDE SEQUENCE [LARGE SCALE GENOMIC DNA]</scope>
    <source>
        <strain evidence="3 4">FBKL4.011</strain>
    </source>
</reference>
<dbReference type="PANTHER" id="PTHR43022:SF1">
    <property type="entry name" value="PROTEIN SMF"/>
    <property type="match status" value="1"/>
</dbReference>
<dbReference type="InterPro" id="IPR057666">
    <property type="entry name" value="DrpA_SLOG"/>
</dbReference>
<comment type="caution">
    <text evidence="3">The sequence shown here is derived from an EMBL/GenBank/DDBJ whole genome shotgun (WGS) entry which is preliminary data.</text>
</comment>
<protein>
    <submittedName>
        <fullName evidence="3">DNA-protecting protein DprA</fullName>
    </submittedName>
</protein>
<dbReference type="GO" id="GO:0009294">
    <property type="term" value="P:DNA-mediated transformation"/>
    <property type="evidence" value="ECO:0007669"/>
    <property type="project" value="InterPro"/>
</dbReference>
<dbReference type="InterPro" id="IPR003488">
    <property type="entry name" value="DprA"/>
</dbReference>
<reference evidence="3 4" key="1">
    <citation type="submission" date="2018-06" db="EMBL/GenBank/DDBJ databases">
        <title>Thermoflavimicrobium daqus sp. nov., a thermophilic microbe isolated from Moutai-flavour Daqu.</title>
        <authorList>
            <person name="Wang X."/>
            <person name="Zhou H."/>
        </authorList>
    </citation>
    <scope>NUCLEOTIDE SEQUENCE [LARGE SCALE GENOMIC DNA]</scope>
    <source>
        <strain evidence="3 4">FBKL4.011</strain>
    </source>
</reference>
<dbReference type="Gene3D" id="3.40.50.450">
    <property type="match status" value="1"/>
</dbReference>
<accession>A0A364K7V6</accession>
<dbReference type="SUPFAM" id="SSF102405">
    <property type="entry name" value="MCP/YpsA-like"/>
    <property type="match status" value="1"/>
</dbReference>
<sequence length="372" mass="42124">MEKLGDDMERREGLIALRQIKGIGWHTIDKMLKMDWSPDQELTTELLDFLSTSKISKKSIEFLRGNWSPTFIRQVNEELKQRKIITQTLWDEDYPDLLREIAQPPWVLYMKGDPALLTDYLLAVVGTRRPTAYGIKTTRFLCEEIVASGWGVVSGMAYGIDVEAHRTVLKAAGKTIAVLGTGVDVIYPKNHRFIYEELIQHGTVISEMPLGTQPHPGLFPQRNRIISGLCMGTVIVEAAERSGSLITANYSMEQGREVFAIPGQVGNEQSQGTLRLIQQGAKCVTNIEDILEEYPYIPRQYQVKHKGGAEISVWNEKEQKVLQCVTTEPQQITIIIERLKEEMLIGEIHQTLLSLQLKGDIIQLPGSYYVRK</sequence>
<dbReference type="Proteomes" id="UP000251213">
    <property type="component" value="Unassembled WGS sequence"/>
</dbReference>
<organism evidence="3 4">
    <name type="scientific">Thermoflavimicrobium daqui</name>
    <dbReference type="NCBI Taxonomy" id="2137476"/>
    <lineage>
        <taxon>Bacteria</taxon>
        <taxon>Bacillati</taxon>
        <taxon>Bacillota</taxon>
        <taxon>Bacilli</taxon>
        <taxon>Bacillales</taxon>
        <taxon>Thermoactinomycetaceae</taxon>
        <taxon>Thermoflavimicrobium</taxon>
    </lineage>
</organism>
<evidence type="ECO:0000259" key="2">
    <source>
        <dbReference type="Pfam" id="PF02481"/>
    </source>
</evidence>
<evidence type="ECO:0000313" key="4">
    <source>
        <dbReference type="Proteomes" id="UP000251213"/>
    </source>
</evidence>
<evidence type="ECO:0000313" key="3">
    <source>
        <dbReference type="EMBL" id="RAL26312.1"/>
    </source>
</evidence>